<sequence>MCGGPQWKREVVPDHKFDFIDARDFTEYGCWMRTRYLWIYVLVLKSFLVYVFDIFTAITMLTTDGWSNHIFNSCTQNDDNGCVFIPFSVGKWLFVGCIIFSFLLLAYEARKARKIIASRDISYAFTNIMANNYYSLRSYDHFCFFSRINNSTKKKDDFAFFVFFTFKSWKRLLLADGPRQVINALTLYSFYLSQKDNGPFFDLKKYTNGSIVTGALIFSTLSTTLIFAGSALLLLAAGVCYIPLLCYIRGNLKEYCCHKVDKRISEIVKRKNKERLAQAAKLAKKEAAGDFSHLKNKKGEMIHNPLPQPTLPDIKLDDEDLDDGTSIRTRVPAGSDYHYGADYKKTYATDFPPPMPLYNQQYGVYAGSVHSAAEDPSPYYGEQFDSHTNLAAAAAPIAGQGTNRSSSPMANPHSATYNGGYGQDAHNGGYGYEGQNGYDAQSGYGQDVPAAYAVSGDPGEYPQHNQAYAQYGQGYEQGRSQAVAYAYDSQADYASSQTHVASIPPRTASRAQQHQQYDSSAYRQVQRGYGGAGGGYDAYGQGGVGGYAVG</sequence>
<evidence type="ECO:0000313" key="4">
    <source>
        <dbReference type="Proteomes" id="UP000308199"/>
    </source>
</evidence>
<keyword evidence="4" id="KW-1185">Reference proteome</keyword>
<comment type="caution">
    <text evidence="3">The sequence shown here is derived from an EMBL/GenBank/DDBJ whole genome shotgun (WGS) entry which is preliminary data.</text>
</comment>
<keyword evidence="2" id="KW-0472">Membrane</keyword>
<dbReference type="Proteomes" id="UP000308199">
    <property type="component" value="Unassembled WGS sequence"/>
</dbReference>
<reference evidence="3 4" key="1">
    <citation type="submission" date="2019-02" db="EMBL/GenBank/DDBJ databases">
        <title>Genome sequencing of the rare red list fungi Phellinidium pouzarii.</title>
        <authorList>
            <person name="Buettner E."/>
            <person name="Kellner H."/>
        </authorList>
    </citation>
    <scope>NUCLEOTIDE SEQUENCE [LARGE SCALE GENOMIC DNA]</scope>
    <source>
        <strain evidence="3 4">DSM 108285</strain>
    </source>
</reference>
<protein>
    <recommendedName>
        <fullName evidence="5">Vacuole protein</fullName>
    </recommendedName>
</protein>
<organism evidence="3 4">
    <name type="scientific">Phellinidium pouzarii</name>
    <dbReference type="NCBI Taxonomy" id="167371"/>
    <lineage>
        <taxon>Eukaryota</taxon>
        <taxon>Fungi</taxon>
        <taxon>Dikarya</taxon>
        <taxon>Basidiomycota</taxon>
        <taxon>Agaricomycotina</taxon>
        <taxon>Agaricomycetes</taxon>
        <taxon>Hymenochaetales</taxon>
        <taxon>Hymenochaetaceae</taxon>
        <taxon>Phellinidium</taxon>
    </lineage>
</organism>
<evidence type="ECO:0008006" key="5">
    <source>
        <dbReference type="Google" id="ProtNLM"/>
    </source>
</evidence>
<feature type="compositionally biased region" description="Polar residues" evidence="1">
    <location>
        <begin position="509"/>
        <end position="518"/>
    </location>
</feature>
<dbReference type="GO" id="GO:0015079">
    <property type="term" value="F:potassium ion transmembrane transporter activity"/>
    <property type="evidence" value="ECO:0007669"/>
    <property type="project" value="InterPro"/>
</dbReference>
<dbReference type="PANTHER" id="PTHR36424:SF1">
    <property type="entry name" value="LOW AFFINITY K(+) TRANSPORTER 1-RELATED"/>
    <property type="match status" value="1"/>
</dbReference>
<evidence type="ECO:0000256" key="2">
    <source>
        <dbReference type="SAM" id="Phobius"/>
    </source>
</evidence>
<feature type="transmembrane region" description="Helical" evidence="2">
    <location>
        <begin position="37"/>
        <end position="63"/>
    </location>
</feature>
<dbReference type="OrthoDB" id="2128042at2759"/>
<evidence type="ECO:0000256" key="1">
    <source>
        <dbReference type="SAM" id="MobiDB-lite"/>
    </source>
</evidence>
<proteinExistence type="predicted"/>
<dbReference type="GO" id="GO:0005886">
    <property type="term" value="C:plasma membrane"/>
    <property type="evidence" value="ECO:0007669"/>
    <property type="project" value="InterPro"/>
</dbReference>
<accession>A0A4S4L7A4</accession>
<keyword evidence="2" id="KW-0812">Transmembrane</keyword>
<dbReference type="AlphaFoldDB" id="A0A4S4L7A4"/>
<dbReference type="Pfam" id="PF16944">
    <property type="entry name" value="KCH"/>
    <property type="match status" value="1"/>
</dbReference>
<feature type="region of interest" description="Disordered" evidence="1">
    <location>
        <begin position="496"/>
        <end position="518"/>
    </location>
</feature>
<dbReference type="InterPro" id="IPR031606">
    <property type="entry name" value="Kch1/2"/>
</dbReference>
<name>A0A4S4L7A4_9AGAM</name>
<dbReference type="PANTHER" id="PTHR36424">
    <property type="entry name" value="PHEROMONE-REGULATED MEMBRANE PROTEIN 6"/>
    <property type="match status" value="1"/>
</dbReference>
<dbReference type="EMBL" id="SGPK01000181">
    <property type="protein sequence ID" value="THH06698.1"/>
    <property type="molecule type" value="Genomic_DNA"/>
</dbReference>
<evidence type="ECO:0000313" key="3">
    <source>
        <dbReference type="EMBL" id="THH06698.1"/>
    </source>
</evidence>
<feature type="transmembrane region" description="Helical" evidence="2">
    <location>
        <begin position="211"/>
        <end position="244"/>
    </location>
</feature>
<keyword evidence="2" id="KW-1133">Transmembrane helix</keyword>
<gene>
    <name evidence="3" type="ORF">EW145_g3916</name>
</gene>
<feature type="transmembrane region" description="Helical" evidence="2">
    <location>
        <begin position="83"/>
        <end position="107"/>
    </location>
</feature>